<gene>
    <name evidence="2" type="ORF">JRO89_XS01G0119200</name>
</gene>
<evidence type="ECO:0000313" key="2">
    <source>
        <dbReference type="EMBL" id="KAH7576623.1"/>
    </source>
</evidence>
<proteinExistence type="predicted"/>
<dbReference type="Gene3D" id="1.20.1280.50">
    <property type="match status" value="1"/>
</dbReference>
<keyword evidence="3" id="KW-1185">Reference proteome</keyword>
<evidence type="ECO:0000256" key="1">
    <source>
        <dbReference type="SAM" id="MobiDB-lite"/>
    </source>
</evidence>
<dbReference type="PANTHER" id="PTHR19855:SF31">
    <property type="entry name" value="TRANSCRIPTIONAL REGULATOR STERILE APETALA"/>
    <property type="match status" value="1"/>
</dbReference>
<dbReference type="InterPro" id="IPR015943">
    <property type="entry name" value="WD40/YVTN_repeat-like_dom_sf"/>
</dbReference>
<evidence type="ECO:0000313" key="3">
    <source>
        <dbReference type="Proteomes" id="UP000827721"/>
    </source>
</evidence>
<dbReference type="SUPFAM" id="SSF50978">
    <property type="entry name" value="WD40 repeat-like"/>
    <property type="match status" value="1"/>
</dbReference>
<evidence type="ECO:0008006" key="4">
    <source>
        <dbReference type="Google" id="ProtNLM"/>
    </source>
</evidence>
<dbReference type="PANTHER" id="PTHR19855">
    <property type="entry name" value="WD40 REPEAT PROTEIN 12, 37"/>
    <property type="match status" value="1"/>
</dbReference>
<dbReference type="Gene3D" id="2.130.10.10">
    <property type="entry name" value="YVTN repeat-like/Quinoprotein amine dehydrogenase"/>
    <property type="match status" value="1"/>
</dbReference>
<feature type="compositionally biased region" description="Low complexity" evidence="1">
    <location>
        <begin position="1"/>
        <end position="12"/>
    </location>
</feature>
<name>A0ABQ8IJF6_9ROSI</name>
<reference evidence="2 3" key="1">
    <citation type="submission" date="2021-02" db="EMBL/GenBank/DDBJ databases">
        <title>Plant Genome Project.</title>
        <authorList>
            <person name="Zhang R.-G."/>
        </authorList>
    </citation>
    <scope>NUCLEOTIDE SEQUENCE [LARGE SCALE GENOMIC DNA]</scope>
    <source>
        <tissue evidence="2">Leaves</tissue>
    </source>
</reference>
<accession>A0ABQ8IJF6</accession>
<dbReference type="InterPro" id="IPR036047">
    <property type="entry name" value="F-box-like_dom_sf"/>
</dbReference>
<dbReference type="EMBL" id="JAFEMO010000001">
    <property type="protein sequence ID" value="KAH7576623.1"/>
    <property type="molecule type" value="Genomic_DNA"/>
</dbReference>
<dbReference type="Proteomes" id="UP000827721">
    <property type="component" value="Unassembled WGS sequence"/>
</dbReference>
<dbReference type="SUPFAM" id="SSF81383">
    <property type="entry name" value="F-box domain"/>
    <property type="match status" value="1"/>
</dbReference>
<comment type="caution">
    <text evidence="2">The sequence shown here is derived from an EMBL/GenBank/DDBJ whole genome shotgun (WGS) entry which is preliminary data.</text>
</comment>
<feature type="region of interest" description="Disordered" evidence="1">
    <location>
        <begin position="1"/>
        <end position="41"/>
    </location>
</feature>
<sequence length="385" mass="42706">MSSSSSSSSSSSTEDGNGGGGVGHYGARRRGGDFEGPSSSRRRAINEVWPEPFLEALATQVAIDAAHSAGRLAAAAALANVFQVCSTWRAVSRSELLWHRLTRLIWRRTHRLHATWRHEYIYRHRTAHNFRTRSFTHYILPFDPFDVESPEGLMCRCLTLSDLHLACGFADGAVRLFHLATRLHVATFHPQFDDSLGQFSRAVSGIIISHNSTRLVFATLGGDIHVADNINDPAAAALQPRRAHMGVVMVDGVLVDFTGCGRYWVGLYAGVPNQAFRIWDGQTETLTFQGGSLTNQNTVMGWRMLTELNELVGRVRVSEGQESAVACTSSRVMVLDLRNRVVRFEELHRRGIVVRSVDVSREAYVMVDSRGWAVVRRVDTSDEGV</sequence>
<organism evidence="2 3">
    <name type="scientific">Xanthoceras sorbifolium</name>
    <dbReference type="NCBI Taxonomy" id="99658"/>
    <lineage>
        <taxon>Eukaryota</taxon>
        <taxon>Viridiplantae</taxon>
        <taxon>Streptophyta</taxon>
        <taxon>Embryophyta</taxon>
        <taxon>Tracheophyta</taxon>
        <taxon>Spermatophyta</taxon>
        <taxon>Magnoliopsida</taxon>
        <taxon>eudicotyledons</taxon>
        <taxon>Gunneridae</taxon>
        <taxon>Pentapetalae</taxon>
        <taxon>rosids</taxon>
        <taxon>malvids</taxon>
        <taxon>Sapindales</taxon>
        <taxon>Sapindaceae</taxon>
        <taxon>Xanthoceroideae</taxon>
        <taxon>Xanthoceras</taxon>
    </lineage>
</organism>
<protein>
    <recommendedName>
        <fullName evidence="4">Transcriptional regulator STERILE APETALA-like</fullName>
    </recommendedName>
</protein>
<dbReference type="InterPro" id="IPR036322">
    <property type="entry name" value="WD40_repeat_dom_sf"/>
</dbReference>